<name>M2UIH3_COCH5</name>
<dbReference type="HOGENOM" id="CLU_110347_0_0_1"/>
<reference evidence="2 3" key="1">
    <citation type="journal article" date="2012" name="PLoS Pathog.">
        <title>Diverse lifestyles and strategies of plant pathogenesis encoded in the genomes of eighteen Dothideomycetes fungi.</title>
        <authorList>
            <person name="Ohm R.A."/>
            <person name="Feau N."/>
            <person name="Henrissat B."/>
            <person name="Schoch C.L."/>
            <person name="Horwitz B.A."/>
            <person name="Barry K.W."/>
            <person name="Condon B.J."/>
            <person name="Copeland A.C."/>
            <person name="Dhillon B."/>
            <person name="Glaser F."/>
            <person name="Hesse C.N."/>
            <person name="Kosti I."/>
            <person name="LaButti K."/>
            <person name="Lindquist E.A."/>
            <person name="Lucas S."/>
            <person name="Salamov A.A."/>
            <person name="Bradshaw R.E."/>
            <person name="Ciuffetti L."/>
            <person name="Hamelin R.C."/>
            <person name="Kema G.H.J."/>
            <person name="Lawrence C."/>
            <person name="Scott J.A."/>
            <person name="Spatafora J.W."/>
            <person name="Turgeon B.G."/>
            <person name="de Wit P.J.G.M."/>
            <person name="Zhong S."/>
            <person name="Goodwin S.B."/>
            <person name="Grigoriev I.V."/>
        </authorList>
    </citation>
    <scope>NUCLEOTIDE SEQUENCE [LARGE SCALE GENOMIC DNA]</scope>
    <source>
        <strain evidence="3">C5 / ATCC 48332 / race O</strain>
    </source>
</reference>
<evidence type="ECO:0000313" key="2">
    <source>
        <dbReference type="EMBL" id="EMD87793.1"/>
    </source>
</evidence>
<organism evidence="2 3">
    <name type="scientific">Cochliobolus heterostrophus (strain C5 / ATCC 48332 / race O)</name>
    <name type="common">Southern corn leaf blight fungus</name>
    <name type="synonym">Bipolaris maydis</name>
    <dbReference type="NCBI Taxonomy" id="701091"/>
    <lineage>
        <taxon>Eukaryota</taxon>
        <taxon>Fungi</taxon>
        <taxon>Dikarya</taxon>
        <taxon>Ascomycota</taxon>
        <taxon>Pezizomycotina</taxon>
        <taxon>Dothideomycetes</taxon>
        <taxon>Pleosporomycetidae</taxon>
        <taxon>Pleosporales</taxon>
        <taxon>Pleosporineae</taxon>
        <taxon>Pleosporaceae</taxon>
        <taxon>Bipolaris</taxon>
    </lineage>
</organism>
<dbReference type="OMA" id="NNCANAK"/>
<dbReference type="OrthoDB" id="3638982at2759"/>
<feature type="signal peptide" evidence="1">
    <location>
        <begin position="1"/>
        <end position="15"/>
    </location>
</feature>
<reference evidence="3" key="2">
    <citation type="journal article" date="2013" name="PLoS Genet.">
        <title>Comparative genome structure, secondary metabolite, and effector coding capacity across Cochliobolus pathogens.</title>
        <authorList>
            <person name="Condon B.J."/>
            <person name="Leng Y."/>
            <person name="Wu D."/>
            <person name="Bushley K.E."/>
            <person name="Ohm R.A."/>
            <person name="Otillar R."/>
            <person name="Martin J."/>
            <person name="Schackwitz W."/>
            <person name="Grimwood J."/>
            <person name="MohdZainudin N."/>
            <person name="Xue C."/>
            <person name="Wang R."/>
            <person name="Manning V.A."/>
            <person name="Dhillon B."/>
            <person name="Tu Z.J."/>
            <person name="Steffenson B.J."/>
            <person name="Salamov A."/>
            <person name="Sun H."/>
            <person name="Lowry S."/>
            <person name="LaButti K."/>
            <person name="Han J."/>
            <person name="Copeland A."/>
            <person name="Lindquist E."/>
            <person name="Barry K."/>
            <person name="Schmutz J."/>
            <person name="Baker S.E."/>
            <person name="Ciuffetti L.M."/>
            <person name="Grigoriev I.V."/>
            <person name="Zhong S."/>
            <person name="Turgeon B.G."/>
        </authorList>
    </citation>
    <scope>NUCLEOTIDE SEQUENCE [LARGE SCALE GENOMIC DNA]</scope>
    <source>
        <strain evidence="3">C5 / ATCC 48332 / race O</strain>
    </source>
</reference>
<evidence type="ECO:0000313" key="3">
    <source>
        <dbReference type="Proteomes" id="UP000016936"/>
    </source>
</evidence>
<keyword evidence="1" id="KW-0732">Signal</keyword>
<keyword evidence="3" id="KW-1185">Reference proteome</keyword>
<gene>
    <name evidence="2" type="ORF">COCHEDRAFT_1216916</name>
</gene>
<dbReference type="STRING" id="701091.M2UIH3"/>
<evidence type="ECO:0000256" key="1">
    <source>
        <dbReference type="SAM" id="SignalP"/>
    </source>
</evidence>
<dbReference type="eggNOG" id="ENOG502T2SE">
    <property type="taxonomic scope" value="Eukaryota"/>
</dbReference>
<dbReference type="EMBL" id="KB445581">
    <property type="protein sequence ID" value="EMD87793.1"/>
    <property type="molecule type" value="Genomic_DNA"/>
</dbReference>
<protein>
    <submittedName>
        <fullName evidence="2">Uncharacterized protein</fullName>
    </submittedName>
</protein>
<proteinExistence type="predicted"/>
<sequence>MKAFFFLALLAPVFALPANQDCNSGKAAAVIGGGGAANATCAATKAQLEKGIQDNLNIQAQELQGVKTLQAQLGTAEFKTTQAKVLNIQQRGIEIRANNQKLAKEISSPALDGLNIVQGAQITEQDQVKGLKNQAATDTDTLNTLVQEVTDGTAQNQKNLAAAKTTNC</sequence>
<feature type="chain" id="PRO_5011977327" evidence="1">
    <location>
        <begin position="16"/>
        <end position="168"/>
    </location>
</feature>
<dbReference type="Proteomes" id="UP000016936">
    <property type="component" value="Unassembled WGS sequence"/>
</dbReference>
<accession>M2UIH3</accession>
<dbReference type="AlphaFoldDB" id="M2UIH3"/>